<evidence type="ECO:0000256" key="1">
    <source>
        <dbReference type="SAM" id="MobiDB-lite"/>
    </source>
</evidence>
<dbReference type="OrthoDB" id="4505218at2759"/>
<name>A0A8G1RGE6_9EURO</name>
<dbReference type="RefSeq" id="XP_040796870.1">
    <property type="nucleotide sequence ID" value="XM_040946568.1"/>
</dbReference>
<feature type="region of interest" description="Disordered" evidence="1">
    <location>
        <begin position="211"/>
        <end position="232"/>
    </location>
</feature>
<accession>A0A8G1RGE6</accession>
<dbReference type="GeneID" id="63863901"/>
<dbReference type="EMBL" id="KZ824687">
    <property type="protein sequence ID" value="RAK72860.1"/>
    <property type="molecule type" value="Genomic_DNA"/>
</dbReference>
<organism evidence="2 3">
    <name type="scientific">Aspergillus fijiensis CBS 313.89</name>
    <dbReference type="NCBI Taxonomy" id="1448319"/>
    <lineage>
        <taxon>Eukaryota</taxon>
        <taxon>Fungi</taxon>
        <taxon>Dikarya</taxon>
        <taxon>Ascomycota</taxon>
        <taxon>Pezizomycotina</taxon>
        <taxon>Eurotiomycetes</taxon>
        <taxon>Eurotiomycetidae</taxon>
        <taxon>Eurotiales</taxon>
        <taxon>Aspergillaceae</taxon>
        <taxon>Aspergillus</taxon>
    </lineage>
</organism>
<protein>
    <submittedName>
        <fullName evidence="2">Uncharacterized protein</fullName>
    </submittedName>
</protein>
<dbReference type="AlphaFoldDB" id="A0A8G1RGE6"/>
<evidence type="ECO:0000313" key="3">
    <source>
        <dbReference type="Proteomes" id="UP000249789"/>
    </source>
</evidence>
<keyword evidence="3" id="KW-1185">Reference proteome</keyword>
<sequence length="673" mass="76200">MSGQPEGVVWFTKKLFSVWWDSMLHISDEDRMKELKREGEDFYRFLWVDITVNAKVEDKDKPKKKHPRTEFAVGGATASYDKISALWKYVRAAGTGIFGTLPHADSRGAIPVAGPHLCNSWVYLPQCWNCPWPYEDLVQLTRLDFKHRFVQIPFAIPYNSKLYPQPERDLLPEQIDRAGLEIMPEKTIVDNVLHPILQTRTRFTKKILGEKATNSDGEPSHEALFQGSDAETKRAKDDLRKWLDSCKSKGPQDQLAKARDLDALAKKYNVDRNPKYYRAEVDQEDLSKSPSGTFQESLKKWMLDFWAENRPHLFRTQKHAASAALVAEKWSQEIAEKPEFKNLTVQSLLEQRDTGERERLVKALFDAINAGPTGWKVIPKPKLSPVDSFSAAITEMRAFLKLDFGDVFEFNLGKWVLKMADWNQFGKWIYPDCPVQPKDDELVGLPKYTPWPWYQRRTLLSSPGGQPDSIVTGHIDFTTNPTFGLGLAHADVTLRLDVTELMCILPMPGEVYTRQGEEEVGYQNVSAKGEKGRPIDFYSRDLVLAFPAREVKTSSATKDMTPGHGVITYNGKNFPDIIKREYGLVMNYNITESTPWEKQLALFMFQILAVAADAIPVVGPLVSFIIYMGVRELEPASVCVAVFSEKSCGEVQDEGSAEVQFQIDPLSAATGTN</sequence>
<reference evidence="2 3" key="1">
    <citation type="submission" date="2018-02" db="EMBL/GenBank/DDBJ databases">
        <title>The genomes of Aspergillus section Nigri reveals drivers in fungal speciation.</title>
        <authorList>
            <consortium name="DOE Joint Genome Institute"/>
            <person name="Vesth T.C."/>
            <person name="Nybo J."/>
            <person name="Theobald S."/>
            <person name="Brandl J."/>
            <person name="Frisvad J.C."/>
            <person name="Nielsen K.F."/>
            <person name="Lyhne E.K."/>
            <person name="Kogle M.E."/>
            <person name="Kuo A."/>
            <person name="Riley R."/>
            <person name="Clum A."/>
            <person name="Nolan M."/>
            <person name="Lipzen A."/>
            <person name="Salamov A."/>
            <person name="Henrissat B."/>
            <person name="Wiebenga A."/>
            <person name="De vries R.P."/>
            <person name="Grigoriev I.V."/>
            <person name="Mortensen U.H."/>
            <person name="Andersen M.R."/>
            <person name="Baker S.E."/>
        </authorList>
    </citation>
    <scope>NUCLEOTIDE SEQUENCE [LARGE SCALE GENOMIC DNA]</scope>
    <source>
        <strain evidence="2 3">CBS 313.89</strain>
    </source>
</reference>
<dbReference type="Proteomes" id="UP000249789">
    <property type="component" value="Unassembled WGS sequence"/>
</dbReference>
<gene>
    <name evidence="2" type="ORF">BO72DRAFT_462566</name>
</gene>
<evidence type="ECO:0000313" key="2">
    <source>
        <dbReference type="EMBL" id="RAK72860.1"/>
    </source>
</evidence>
<proteinExistence type="predicted"/>
<dbReference type="VEuPathDB" id="FungiDB:BO72DRAFT_462566"/>